<reference evidence="2 3" key="1">
    <citation type="journal article" date="2013" name="Chin. Sci. Bull.">
        <title>Genome survey uncovers the secrets of sex and lifestyle in caterpillar fungus.</title>
        <authorList>
            <person name="Hu X."/>
            <person name="Zhang Y."/>
            <person name="Xiao G."/>
            <person name="Zheng P."/>
            <person name="Xia Y."/>
            <person name="Zhang X."/>
            <person name="St Leger R.J."/>
            <person name="Liu X."/>
            <person name="Wang C."/>
        </authorList>
    </citation>
    <scope>NUCLEOTIDE SEQUENCE [LARGE SCALE GENOMIC DNA]</scope>
    <source>
        <strain evidence="3">Co18 / CGMCC 3.14243</strain>
        <tissue evidence="2">Fruit-body</tissue>
    </source>
</reference>
<gene>
    <name evidence="2" type="ORF">OCS_04394</name>
</gene>
<keyword evidence="1" id="KW-1133">Transmembrane helix</keyword>
<proteinExistence type="predicted"/>
<feature type="transmembrane region" description="Helical" evidence="1">
    <location>
        <begin position="116"/>
        <end position="138"/>
    </location>
</feature>
<dbReference type="eggNOG" id="ENOG502S71G">
    <property type="taxonomic scope" value="Eukaryota"/>
</dbReference>
<feature type="transmembrane region" description="Helical" evidence="1">
    <location>
        <begin position="89"/>
        <end position="110"/>
    </location>
</feature>
<feature type="transmembrane region" description="Helical" evidence="1">
    <location>
        <begin position="184"/>
        <end position="207"/>
    </location>
</feature>
<keyword evidence="1" id="KW-0812">Transmembrane</keyword>
<accession>T5A364</accession>
<organism evidence="2 3">
    <name type="scientific">Ophiocordyceps sinensis (strain Co18 / CGMCC 3.14243)</name>
    <name type="common">Yarsagumba caterpillar fungus</name>
    <name type="synonym">Hirsutella sinensis</name>
    <dbReference type="NCBI Taxonomy" id="911162"/>
    <lineage>
        <taxon>Eukaryota</taxon>
        <taxon>Fungi</taxon>
        <taxon>Dikarya</taxon>
        <taxon>Ascomycota</taxon>
        <taxon>Pezizomycotina</taxon>
        <taxon>Sordariomycetes</taxon>
        <taxon>Hypocreomycetidae</taxon>
        <taxon>Hypocreales</taxon>
        <taxon>Ophiocordycipitaceae</taxon>
        <taxon>Ophiocordyceps</taxon>
    </lineage>
</organism>
<dbReference type="Proteomes" id="UP000019374">
    <property type="component" value="Unassembled WGS sequence"/>
</dbReference>
<dbReference type="HOGENOM" id="CLU_108574_0_0_1"/>
<dbReference type="AlphaFoldDB" id="T5A364"/>
<evidence type="ECO:0000313" key="2">
    <source>
        <dbReference type="EMBL" id="EQK99894.1"/>
    </source>
</evidence>
<sequence length="210" mass="23475">MAATSIFSGSSVGHDRRVVSHIRTYNWPPWQLNFWILVMLLASCTIVGVFAVFVQMQGQLGLPVPWYDPDARCTSCSSSVDINVSCRYFPYYITVGCLAILYIGGLFWLIATRRLLPAIVMIGAFMLFVMWLVGLVVVSIQLWGPNGSVQGNCNAYVFSQSPTGKTLDTLAWMQQRNICQSWQLVFAMGLTGAVFLVWVMIMAYQVFVNS</sequence>
<feature type="transmembrane region" description="Helical" evidence="1">
    <location>
        <begin position="34"/>
        <end position="54"/>
    </location>
</feature>
<dbReference type="EMBL" id="KE653078">
    <property type="protein sequence ID" value="EQK99894.1"/>
    <property type="molecule type" value="Genomic_DNA"/>
</dbReference>
<evidence type="ECO:0000313" key="3">
    <source>
        <dbReference type="Proteomes" id="UP000019374"/>
    </source>
</evidence>
<name>T5A364_OPHSC</name>
<evidence type="ECO:0000256" key="1">
    <source>
        <dbReference type="SAM" id="Phobius"/>
    </source>
</evidence>
<protein>
    <submittedName>
        <fullName evidence="2">Arginase-like protein</fullName>
    </submittedName>
</protein>
<dbReference type="OrthoDB" id="3930290at2759"/>
<keyword evidence="1" id="KW-0472">Membrane</keyword>